<evidence type="ECO:0000256" key="9">
    <source>
        <dbReference type="SAM" id="MobiDB-lite"/>
    </source>
</evidence>
<protein>
    <recommendedName>
        <fullName evidence="8">DNA polymerase III subunit gamma/tau</fullName>
        <ecNumber evidence="8">2.7.7.7</ecNumber>
    </recommendedName>
</protein>
<dbReference type="Pfam" id="PF13177">
    <property type="entry name" value="DNA_pol3_delta2"/>
    <property type="match status" value="1"/>
</dbReference>
<sequence length="542" mass="61713">MQEHNEALALKYRPLDFDELVGQESVSKTLSLALNTKRLSHAYLFSGLRGSGKTSSARIFARSLQCENGPKAKPCGECANCIAANPHKMRHIDIIELDGASNRKIDDIRDLIEQTKYHPNMGRFKIFIIDEVHMLTKEAFNALLKTLEEPPPYVKFILATTDPLKLPATILSRTQHFRFKRISDKSILEHLKSILQKESIPYEEEALKMLIRSGSGSLRDTLTLLDQVIIYSNYNITANACANMLGLINPQNLQSLFECILDNDRDKLLKEMEGFLEYESEMLLDEMSIFLKDKLLKSDSTYNVILIDRFFRIIAQAKELLFLGSDDNFVLTLSLLKMLEAMQIQEIDIAIENLKNQHPQIPISPNPSPIPSLTTTQTPTSTKQNPSLFQLLLQRIYERNYDLGECFERNITFISFDNNLLVWESKAKDTDKERLRNSYSIIKNLVLEIFGLQTQIKSLSKEESSKTQETLPVNSNATSLDTTPPHTTNPTTPQQNPQTPMANDPKAEVTQALETPLLKNVKELLEIRQIKVRLKEENLCNS</sequence>
<dbReference type="CDD" id="cd00009">
    <property type="entry name" value="AAA"/>
    <property type="match status" value="1"/>
</dbReference>
<evidence type="ECO:0000256" key="4">
    <source>
        <dbReference type="ARBA" id="ARBA00022833"/>
    </source>
</evidence>
<dbReference type="CDD" id="cd18137">
    <property type="entry name" value="HLD_clamp_pol_III_gamma_tau"/>
    <property type="match status" value="1"/>
</dbReference>
<comment type="subunit">
    <text evidence="8">DNA polymerase III contains a core (composed of alpha, epsilon and theta chains) that associates with a tau subunit. This core dimerizes to form the POLIII' complex. PolIII' associates with the gamma complex (composed of gamma, delta, delta', psi and chi chains) and with the beta chain to form the complete DNA polymerase III complex.</text>
</comment>
<dbReference type="FunFam" id="3.40.50.300:FF:000014">
    <property type="entry name" value="DNA polymerase III subunit gamma/tau"/>
    <property type="match status" value="1"/>
</dbReference>
<dbReference type="InterPro" id="IPR050238">
    <property type="entry name" value="DNA_Rep/Repair_Clamp_Loader"/>
</dbReference>
<dbReference type="PANTHER" id="PTHR11669:SF0">
    <property type="entry name" value="PROTEIN STICHEL-LIKE 2"/>
    <property type="match status" value="1"/>
</dbReference>
<dbReference type="SUPFAM" id="SSF52540">
    <property type="entry name" value="P-loop containing nucleoside triphosphate hydrolases"/>
    <property type="match status" value="1"/>
</dbReference>
<keyword evidence="4" id="KW-0862">Zinc</keyword>
<keyword evidence="12" id="KW-1185">Reference proteome</keyword>
<dbReference type="GO" id="GO:0005524">
    <property type="term" value="F:ATP binding"/>
    <property type="evidence" value="ECO:0007669"/>
    <property type="project" value="UniProtKB-KW"/>
</dbReference>
<dbReference type="NCBIfam" id="TIGR02397">
    <property type="entry name" value="dnaX_nterm"/>
    <property type="match status" value="1"/>
</dbReference>
<dbReference type="GO" id="GO:0046872">
    <property type="term" value="F:metal ion binding"/>
    <property type="evidence" value="ECO:0007669"/>
    <property type="project" value="UniProtKB-KW"/>
</dbReference>
<dbReference type="GO" id="GO:0009360">
    <property type="term" value="C:DNA polymerase III complex"/>
    <property type="evidence" value="ECO:0007669"/>
    <property type="project" value="InterPro"/>
</dbReference>
<keyword evidence="6 8" id="KW-0239">DNA-directed DNA polymerase</keyword>
<evidence type="ECO:0000313" key="11">
    <source>
        <dbReference type="EMBL" id="TLE15764.1"/>
    </source>
</evidence>
<evidence type="ECO:0000256" key="6">
    <source>
        <dbReference type="ARBA" id="ARBA00022932"/>
    </source>
</evidence>
<dbReference type="InterPro" id="IPR045085">
    <property type="entry name" value="HLD_clamp_pol_III_gamma_tau"/>
</dbReference>
<dbReference type="Gene3D" id="1.10.8.60">
    <property type="match status" value="1"/>
</dbReference>
<dbReference type="GO" id="GO:0006261">
    <property type="term" value="P:DNA-templated DNA replication"/>
    <property type="evidence" value="ECO:0007669"/>
    <property type="project" value="TreeGrafter"/>
</dbReference>
<keyword evidence="8 11" id="KW-0808">Transferase</keyword>
<dbReference type="InterPro" id="IPR012763">
    <property type="entry name" value="DNA_pol_III_sug/sutau_N"/>
</dbReference>
<comment type="caution">
    <text evidence="11">The sequence shown here is derived from an EMBL/GenBank/DDBJ whole genome shotgun (WGS) entry which is preliminary data.</text>
</comment>
<dbReference type="PANTHER" id="PTHR11669">
    <property type="entry name" value="REPLICATION FACTOR C / DNA POLYMERASE III GAMMA-TAU SUBUNIT"/>
    <property type="match status" value="1"/>
</dbReference>
<dbReference type="NCBIfam" id="NF006280">
    <property type="entry name" value="PRK08451.1"/>
    <property type="match status" value="1"/>
</dbReference>
<dbReference type="EC" id="2.7.7.7" evidence="8"/>
<feature type="region of interest" description="Disordered" evidence="9">
    <location>
        <begin position="461"/>
        <end position="507"/>
    </location>
</feature>
<dbReference type="GO" id="GO:0003887">
    <property type="term" value="F:DNA-directed DNA polymerase activity"/>
    <property type="evidence" value="ECO:0007669"/>
    <property type="project" value="UniProtKB-KW"/>
</dbReference>
<feature type="compositionally biased region" description="Polar residues" evidence="9">
    <location>
        <begin position="467"/>
        <end position="481"/>
    </location>
</feature>
<dbReference type="FunFam" id="1.10.8.60:FF:000013">
    <property type="entry name" value="DNA polymerase III subunit gamma/tau"/>
    <property type="match status" value="1"/>
</dbReference>
<comment type="function">
    <text evidence="8">DNA polymerase III is a complex, multichain enzyme responsible for most of the replicative synthesis in bacteria. This DNA polymerase also exhibits 3' to 5' exonuclease activity.</text>
</comment>
<keyword evidence="5 8" id="KW-0067">ATP-binding</keyword>
<keyword evidence="8 11" id="KW-0548">Nucleotidyltransferase</keyword>
<evidence type="ECO:0000256" key="3">
    <source>
        <dbReference type="ARBA" id="ARBA00022741"/>
    </source>
</evidence>
<comment type="catalytic activity">
    <reaction evidence="7 8">
        <text>DNA(n) + a 2'-deoxyribonucleoside 5'-triphosphate = DNA(n+1) + diphosphate</text>
        <dbReference type="Rhea" id="RHEA:22508"/>
        <dbReference type="Rhea" id="RHEA-COMP:17339"/>
        <dbReference type="Rhea" id="RHEA-COMP:17340"/>
        <dbReference type="ChEBI" id="CHEBI:33019"/>
        <dbReference type="ChEBI" id="CHEBI:61560"/>
        <dbReference type="ChEBI" id="CHEBI:173112"/>
        <dbReference type="EC" id="2.7.7.7"/>
    </reaction>
</comment>
<dbReference type="Gene3D" id="3.40.50.300">
    <property type="entry name" value="P-loop containing nucleotide triphosphate hydrolases"/>
    <property type="match status" value="1"/>
</dbReference>
<dbReference type="EMBL" id="JRPC02000013">
    <property type="protein sequence ID" value="TLE15764.1"/>
    <property type="molecule type" value="Genomic_DNA"/>
</dbReference>
<evidence type="ECO:0000256" key="2">
    <source>
        <dbReference type="ARBA" id="ARBA00022723"/>
    </source>
</evidence>
<dbReference type="AlphaFoldDB" id="A0A4V6I6L0"/>
<gene>
    <name evidence="8" type="primary">dnaX</name>
    <name evidence="11" type="ORF">LS72_005880</name>
</gene>
<evidence type="ECO:0000256" key="8">
    <source>
        <dbReference type="RuleBase" id="RU364063"/>
    </source>
</evidence>
<dbReference type="InterPro" id="IPR003593">
    <property type="entry name" value="AAA+_ATPase"/>
</dbReference>
<accession>A0A4V6I6L0</accession>
<evidence type="ECO:0000256" key="7">
    <source>
        <dbReference type="ARBA" id="ARBA00049244"/>
    </source>
</evidence>
<feature type="domain" description="AAA+ ATPase" evidence="10">
    <location>
        <begin position="39"/>
        <end position="183"/>
    </location>
</feature>
<dbReference type="Proteomes" id="UP000029920">
    <property type="component" value="Unassembled WGS sequence"/>
</dbReference>
<name>A0A4V6I6L0_9HELI</name>
<evidence type="ECO:0000259" key="10">
    <source>
        <dbReference type="SMART" id="SM00382"/>
    </source>
</evidence>
<evidence type="ECO:0000256" key="1">
    <source>
        <dbReference type="ARBA" id="ARBA00006360"/>
    </source>
</evidence>
<organism evidence="11 12">
    <name type="scientific">Helicobacter apodemus</name>
    <dbReference type="NCBI Taxonomy" id="135569"/>
    <lineage>
        <taxon>Bacteria</taxon>
        <taxon>Pseudomonadati</taxon>
        <taxon>Campylobacterota</taxon>
        <taxon>Epsilonproteobacteria</taxon>
        <taxon>Campylobacterales</taxon>
        <taxon>Helicobacteraceae</taxon>
        <taxon>Helicobacter</taxon>
    </lineage>
</organism>
<feature type="compositionally biased region" description="Low complexity" evidence="9">
    <location>
        <begin position="482"/>
        <end position="500"/>
    </location>
</feature>
<comment type="similarity">
    <text evidence="1 8">Belongs to the DnaX/STICHEL family.</text>
</comment>
<feature type="region of interest" description="Disordered" evidence="9">
    <location>
        <begin position="360"/>
        <end position="382"/>
    </location>
</feature>
<evidence type="ECO:0000313" key="12">
    <source>
        <dbReference type="Proteomes" id="UP000029920"/>
    </source>
</evidence>
<keyword evidence="8" id="KW-0235">DNA replication</keyword>
<proteinExistence type="inferred from homology"/>
<keyword evidence="3 8" id="KW-0547">Nucleotide-binding</keyword>
<keyword evidence="2" id="KW-0479">Metal-binding</keyword>
<dbReference type="Pfam" id="PF22608">
    <property type="entry name" value="DNAX_ATPase_lid"/>
    <property type="match status" value="1"/>
</dbReference>
<reference evidence="11 12" key="1">
    <citation type="journal article" date="2014" name="Genome Announc.">
        <title>Draft genome sequences of eight enterohepatic helicobacter species isolated from both laboratory and wild rodents.</title>
        <authorList>
            <person name="Sheh A."/>
            <person name="Shen Z."/>
            <person name="Fox J.G."/>
        </authorList>
    </citation>
    <scope>NUCLEOTIDE SEQUENCE [LARGE SCALE GENOMIC DNA]</scope>
    <source>
        <strain evidence="11 12">MIT-03-7007</strain>
    </source>
</reference>
<dbReference type="InterPro" id="IPR027417">
    <property type="entry name" value="P-loop_NTPase"/>
</dbReference>
<evidence type="ECO:0000256" key="5">
    <source>
        <dbReference type="ARBA" id="ARBA00022840"/>
    </source>
</evidence>
<feature type="compositionally biased region" description="Low complexity" evidence="9">
    <location>
        <begin position="371"/>
        <end position="382"/>
    </location>
</feature>
<dbReference type="RefSeq" id="WP_034552786.1">
    <property type="nucleotide sequence ID" value="NZ_JRPC02000013.1"/>
</dbReference>
<dbReference type="SMART" id="SM00382">
    <property type="entry name" value="AAA"/>
    <property type="match status" value="1"/>
</dbReference>